<accession>A0AAE3HKZ5</accession>
<evidence type="ECO:0000313" key="1">
    <source>
        <dbReference type="EMBL" id="MCS3904266.1"/>
    </source>
</evidence>
<sequence length="29" mass="3138">MSMAEELRLTASLAEPDSLSVFQQSIPAD</sequence>
<keyword evidence="2" id="KW-1185">Reference proteome</keyword>
<gene>
    <name evidence="1" type="ORF">J2T55_002302</name>
</gene>
<dbReference type="Proteomes" id="UP001204445">
    <property type="component" value="Unassembled WGS sequence"/>
</dbReference>
<organism evidence="1 2">
    <name type="scientific">Methylohalomonas lacus</name>
    <dbReference type="NCBI Taxonomy" id="398773"/>
    <lineage>
        <taxon>Bacteria</taxon>
        <taxon>Pseudomonadati</taxon>
        <taxon>Pseudomonadota</taxon>
        <taxon>Gammaproteobacteria</taxon>
        <taxon>Methylohalomonadales</taxon>
        <taxon>Methylohalomonadaceae</taxon>
        <taxon>Methylohalomonas</taxon>
    </lineage>
</organism>
<comment type="caution">
    <text evidence="1">The sequence shown here is derived from an EMBL/GenBank/DDBJ whole genome shotgun (WGS) entry which is preliminary data.</text>
</comment>
<protein>
    <submittedName>
        <fullName evidence="1">Uncharacterized protein</fullName>
    </submittedName>
</protein>
<dbReference type="AlphaFoldDB" id="A0AAE3HKZ5"/>
<name>A0AAE3HKZ5_9GAMM</name>
<proteinExistence type="predicted"/>
<feature type="non-terminal residue" evidence="1">
    <location>
        <position position="29"/>
    </location>
</feature>
<dbReference type="EMBL" id="JANUCT010000019">
    <property type="protein sequence ID" value="MCS3904266.1"/>
    <property type="molecule type" value="Genomic_DNA"/>
</dbReference>
<evidence type="ECO:0000313" key="2">
    <source>
        <dbReference type="Proteomes" id="UP001204445"/>
    </source>
</evidence>
<reference evidence="1" key="1">
    <citation type="submission" date="2022-08" db="EMBL/GenBank/DDBJ databases">
        <title>Genomic Encyclopedia of Type Strains, Phase III (KMG-III): the genomes of soil and plant-associated and newly described type strains.</title>
        <authorList>
            <person name="Whitman W."/>
        </authorList>
    </citation>
    <scope>NUCLEOTIDE SEQUENCE</scope>
    <source>
        <strain evidence="1">HMT 1</strain>
    </source>
</reference>